<keyword evidence="2" id="KW-1185">Reference proteome</keyword>
<gene>
    <name evidence="1" type="ORF">ACFSW4_08960</name>
</gene>
<proteinExistence type="predicted"/>
<dbReference type="EMBL" id="JBHUMZ010000021">
    <property type="protein sequence ID" value="MFD2638991.1"/>
    <property type="molecule type" value="Genomic_DNA"/>
</dbReference>
<name>A0ABW5QAR8_9BACI</name>
<reference evidence="2" key="1">
    <citation type="journal article" date="2019" name="Int. J. Syst. Evol. Microbiol.">
        <title>The Global Catalogue of Microorganisms (GCM) 10K type strain sequencing project: providing services to taxonomists for standard genome sequencing and annotation.</title>
        <authorList>
            <consortium name="The Broad Institute Genomics Platform"/>
            <consortium name="The Broad Institute Genome Sequencing Center for Infectious Disease"/>
            <person name="Wu L."/>
            <person name="Ma J."/>
        </authorList>
    </citation>
    <scope>NUCLEOTIDE SEQUENCE [LARGE SCALE GENOMIC DNA]</scope>
    <source>
        <strain evidence="2">TISTR 1571</strain>
    </source>
</reference>
<dbReference type="Proteomes" id="UP001597452">
    <property type="component" value="Unassembled WGS sequence"/>
</dbReference>
<evidence type="ECO:0000313" key="1">
    <source>
        <dbReference type="EMBL" id="MFD2638991.1"/>
    </source>
</evidence>
<organism evidence="1 2">
    <name type="scientific">Piscibacillus salipiscarius</name>
    <dbReference type="NCBI Taxonomy" id="299480"/>
    <lineage>
        <taxon>Bacteria</taxon>
        <taxon>Bacillati</taxon>
        <taxon>Bacillota</taxon>
        <taxon>Bacilli</taxon>
        <taxon>Bacillales</taxon>
        <taxon>Bacillaceae</taxon>
        <taxon>Piscibacillus</taxon>
    </lineage>
</organism>
<dbReference type="RefSeq" id="WP_377328773.1">
    <property type="nucleotide sequence ID" value="NZ_JBHUMZ010000021.1"/>
</dbReference>
<protein>
    <submittedName>
        <fullName evidence="1">Uncharacterized protein</fullName>
    </submittedName>
</protein>
<evidence type="ECO:0000313" key="2">
    <source>
        <dbReference type="Proteomes" id="UP001597452"/>
    </source>
</evidence>
<sequence>MNHTTPATCCPSCSELKKYVDQQAELISQLMRMIAHTHEKVIVMQKTVQSIQKEKEVSYAYSVSEPNQSSECRS</sequence>
<accession>A0ABW5QAR8</accession>
<comment type="caution">
    <text evidence="1">The sequence shown here is derived from an EMBL/GenBank/DDBJ whole genome shotgun (WGS) entry which is preliminary data.</text>
</comment>